<accession>A0A975BD14</accession>
<proteinExistence type="predicted"/>
<evidence type="ECO:0008006" key="3">
    <source>
        <dbReference type="Google" id="ProtNLM"/>
    </source>
</evidence>
<dbReference type="RefSeq" id="WP_207689047.1">
    <property type="nucleotide sequence ID" value="NZ_CP061799.1"/>
</dbReference>
<gene>
    <name evidence="1" type="ORF">dnl_56370</name>
</gene>
<reference evidence="1" key="1">
    <citation type="journal article" date="2021" name="Microb. Physiol.">
        <title>Proteogenomic Insights into the Physiology of Marine, Sulfate-Reducing, Filamentous Desulfonema limicola and Desulfonema magnum.</title>
        <authorList>
            <person name="Schnaars V."/>
            <person name="Wohlbrand L."/>
            <person name="Scheve S."/>
            <person name="Hinrichs C."/>
            <person name="Reinhardt R."/>
            <person name="Rabus R."/>
        </authorList>
    </citation>
    <scope>NUCLEOTIDE SEQUENCE</scope>
    <source>
        <strain evidence="1">5ac10</strain>
    </source>
</reference>
<dbReference type="Proteomes" id="UP000663720">
    <property type="component" value="Chromosome"/>
</dbReference>
<sequence length="79" mass="9587">MEHTDILKEIDSLPMESQRQVYDFIAFLKTRYNAPVTVRKNKRIRLADEPFIGMWQGREDMQDSSVWVRNLRSREWRNS</sequence>
<keyword evidence="2" id="KW-1185">Reference proteome</keyword>
<dbReference type="AlphaFoldDB" id="A0A975BD14"/>
<evidence type="ECO:0000313" key="2">
    <source>
        <dbReference type="Proteomes" id="UP000663720"/>
    </source>
</evidence>
<name>A0A975BD14_9BACT</name>
<evidence type="ECO:0000313" key="1">
    <source>
        <dbReference type="EMBL" id="QTA83242.1"/>
    </source>
</evidence>
<protein>
    <recommendedName>
        <fullName evidence="3">DUF2281 domain-containing protein</fullName>
    </recommendedName>
</protein>
<dbReference type="KEGG" id="dli:dnl_56370"/>
<organism evidence="1 2">
    <name type="scientific">Desulfonema limicola</name>
    <dbReference type="NCBI Taxonomy" id="45656"/>
    <lineage>
        <taxon>Bacteria</taxon>
        <taxon>Pseudomonadati</taxon>
        <taxon>Thermodesulfobacteriota</taxon>
        <taxon>Desulfobacteria</taxon>
        <taxon>Desulfobacterales</taxon>
        <taxon>Desulfococcaceae</taxon>
        <taxon>Desulfonema</taxon>
    </lineage>
</organism>
<dbReference type="EMBL" id="CP061799">
    <property type="protein sequence ID" value="QTA83242.1"/>
    <property type="molecule type" value="Genomic_DNA"/>
</dbReference>